<feature type="transmembrane region" description="Helical" evidence="1">
    <location>
        <begin position="238"/>
        <end position="256"/>
    </location>
</feature>
<dbReference type="eggNOG" id="ENOG503329P">
    <property type="taxonomic scope" value="Bacteria"/>
</dbReference>
<dbReference type="RefSeq" id="WP_014445790.1">
    <property type="nucleotide sequence ID" value="NC_017093.1"/>
</dbReference>
<keyword evidence="1" id="KW-1133">Transmembrane helix</keyword>
<feature type="signal peptide" evidence="2">
    <location>
        <begin position="1"/>
        <end position="24"/>
    </location>
</feature>
<feature type="transmembrane region" description="Helical" evidence="1">
    <location>
        <begin position="207"/>
        <end position="226"/>
    </location>
</feature>
<dbReference type="HOGENOM" id="CLU_053642_0_0_11"/>
<evidence type="ECO:0000313" key="4">
    <source>
        <dbReference type="Proteomes" id="UP000007882"/>
    </source>
</evidence>
<keyword evidence="1" id="KW-0812">Transmembrane</keyword>
<dbReference type="PATRIC" id="fig|512565.3.peg.5679"/>
<reference evidence="3 4" key="1">
    <citation type="submission" date="2012-02" db="EMBL/GenBank/DDBJ databases">
        <title>Complete genome sequence of Actinoplanes missouriensis 431 (= NBRC 102363).</title>
        <authorList>
            <person name="Ohnishi Y."/>
            <person name="Ishikawa J."/>
            <person name="Sekine M."/>
            <person name="Hosoyama A."/>
            <person name="Harada T."/>
            <person name="Narita H."/>
            <person name="Hata T."/>
            <person name="Konno Y."/>
            <person name="Tutikane K."/>
            <person name="Fujita N."/>
            <person name="Horinouchi S."/>
            <person name="Hayakawa M."/>
        </authorList>
    </citation>
    <scope>NUCLEOTIDE SEQUENCE [LARGE SCALE GENOMIC DNA]</scope>
    <source>
        <strain evidence="4">ATCC 14538 / DSM 43046 / CBS 188.64 / JCM 3121 / NBRC 102363 / NCIMB 12654 / NRRL B-3342 / UNCC 431</strain>
    </source>
</reference>
<dbReference type="PROSITE" id="PS51257">
    <property type="entry name" value="PROKAR_LIPOPROTEIN"/>
    <property type="match status" value="1"/>
</dbReference>
<feature type="transmembrane region" description="Helical" evidence="1">
    <location>
        <begin position="276"/>
        <end position="297"/>
    </location>
</feature>
<feature type="transmembrane region" description="Helical" evidence="1">
    <location>
        <begin position="154"/>
        <end position="171"/>
    </location>
</feature>
<keyword evidence="2" id="KW-0732">Signal</keyword>
<dbReference type="KEGG" id="ams:AMIS_56820"/>
<dbReference type="SUPFAM" id="SSF49503">
    <property type="entry name" value="Cupredoxins"/>
    <property type="match status" value="1"/>
</dbReference>
<accession>I0HD15</accession>
<dbReference type="Proteomes" id="UP000007882">
    <property type="component" value="Chromosome"/>
</dbReference>
<dbReference type="InterPro" id="IPR008972">
    <property type="entry name" value="Cupredoxin"/>
</dbReference>
<keyword evidence="4" id="KW-1185">Reference proteome</keyword>
<dbReference type="STRING" id="512565.AMIS_56820"/>
<evidence type="ECO:0000313" key="3">
    <source>
        <dbReference type="EMBL" id="BAL90902.1"/>
    </source>
</evidence>
<evidence type="ECO:0000256" key="1">
    <source>
        <dbReference type="SAM" id="Phobius"/>
    </source>
</evidence>
<proteinExistence type="predicted"/>
<feature type="transmembrane region" description="Helical" evidence="1">
    <location>
        <begin position="178"/>
        <end position="201"/>
    </location>
</feature>
<gene>
    <name evidence="3" type="ordered locus">AMIS_56820</name>
</gene>
<name>I0HD15_ACTM4</name>
<dbReference type="AlphaFoldDB" id="I0HD15"/>
<protein>
    <submittedName>
        <fullName evidence="3">Uncharacterized protein</fullName>
    </submittedName>
</protein>
<keyword evidence="1" id="KW-0472">Membrane</keyword>
<dbReference type="EMBL" id="AP012319">
    <property type="protein sequence ID" value="BAL90902.1"/>
    <property type="molecule type" value="Genomic_DNA"/>
</dbReference>
<sequence length="422" mass="41696">MSRLAAACLAFFTILLACPAPASAHAGGLTATDARSRVVAVVPAVPGLSVVAIENGARLRLRNGTGAPVTIGGAKAGGGTRTADGSGVVVAPGATLTWIDQRATPDGRRVAAGETVDWSIPLTVGGGTAEAAGGGATVMVTGVLTGEQRPISPLWWAATALLIAAVLLAARRLPRGDLLLCVCGLVAAGASIAHVAGSTLAVESAPLIGTFLSAAGINLLAWPLIIGGAVTALRGRPAGVLAVCGGAALTAVFVLPDVTSFHRPVLPFAGPAVAERVLVVVALGLGAGVAVAGAGVLRELARQPAAMLIIGVLLLGGCTAGEPVRAVTTSCGSAAPDAVPVNVALRDGRAEPAPHRVAVPLNSTVLLGVTSDVAGEVHVHGYDLAYPVQAGQPACVLFAAGRAGLFDVEAHPSTLLVQIEVR</sequence>
<organism evidence="3 4">
    <name type="scientific">Actinoplanes missouriensis (strain ATCC 14538 / DSM 43046 / CBS 188.64 / JCM 3121 / NBRC 102363 / NCIMB 12654 / NRRL B-3342 / UNCC 431)</name>
    <dbReference type="NCBI Taxonomy" id="512565"/>
    <lineage>
        <taxon>Bacteria</taxon>
        <taxon>Bacillati</taxon>
        <taxon>Actinomycetota</taxon>
        <taxon>Actinomycetes</taxon>
        <taxon>Micromonosporales</taxon>
        <taxon>Micromonosporaceae</taxon>
        <taxon>Actinoplanes</taxon>
    </lineage>
</organism>
<evidence type="ECO:0000256" key="2">
    <source>
        <dbReference type="SAM" id="SignalP"/>
    </source>
</evidence>
<feature type="chain" id="PRO_5003628005" evidence="2">
    <location>
        <begin position="25"/>
        <end position="422"/>
    </location>
</feature>